<reference evidence="2" key="1">
    <citation type="submission" date="2022-11" db="UniProtKB">
        <authorList>
            <consortium name="WormBaseParasite"/>
        </authorList>
    </citation>
    <scope>IDENTIFICATION</scope>
</reference>
<sequence length="202" mass="23522">MQISQFLGVFIPDSTAPKWLVSEEKCNELFKFCQGQVANFLIEYIPLLFDLPDIIAPLKRGYEKEETQAVITHFWKGTLSIDLISKEVEKEHSAQRYKTSRKIYLGLKNSDGVIMTNKGAIYECRWNDEMKKYVPKSENPDASNATLEWQLPKDLQKERYEKGKDYIIVAKNDDSNQTRICKIDLCNFDSKLLYTKRKYGNT</sequence>
<organism evidence="1 2">
    <name type="scientific">Panagrolaimus sp. ES5</name>
    <dbReference type="NCBI Taxonomy" id="591445"/>
    <lineage>
        <taxon>Eukaryota</taxon>
        <taxon>Metazoa</taxon>
        <taxon>Ecdysozoa</taxon>
        <taxon>Nematoda</taxon>
        <taxon>Chromadorea</taxon>
        <taxon>Rhabditida</taxon>
        <taxon>Tylenchina</taxon>
        <taxon>Panagrolaimomorpha</taxon>
        <taxon>Panagrolaimoidea</taxon>
        <taxon>Panagrolaimidae</taxon>
        <taxon>Panagrolaimus</taxon>
    </lineage>
</organism>
<name>A0AC34F9F9_9BILA</name>
<evidence type="ECO:0000313" key="1">
    <source>
        <dbReference type="Proteomes" id="UP000887579"/>
    </source>
</evidence>
<evidence type="ECO:0000313" key="2">
    <source>
        <dbReference type="WBParaSite" id="ES5_v2.g13743.t1"/>
    </source>
</evidence>
<dbReference type="Proteomes" id="UP000887579">
    <property type="component" value="Unplaced"/>
</dbReference>
<dbReference type="WBParaSite" id="ES5_v2.g13743.t1">
    <property type="protein sequence ID" value="ES5_v2.g13743.t1"/>
    <property type="gene ID" value="ES5_v2.g13743"/>
</dbReference>
<proteinExistence type="predicted"/>
<accession>A0AC34F9F9</accession>
<protein>
    <submittedName>
        <fullName evidence="2">Uncharacterized protein</fullName>
    </submittedName>
</protein>